<feature type="signal peptide" evidence="6">
    <location>
        <begin position="1"/>
        <end position="21"/>
    </location>
</feature>
<keyword evidence="2 6" id="KW-0732">Signal</keyword>
<evidence type="ECO:0000256" key="4">
    <source>
        <dbReference type="ARBA" id="ARBA00023139"/>
    </source>
</evidence>
<proteinExistence type="predicted"/>
<dbReference type="InterPro" id="IPR050490">
    <property type="entry name" value="Bact_solute-bd_prot1"/>
</dbReference>
<dbReference type="PANTHER" id="PTHR43649">
    <property type="entry name" value="ARABINOSE-BINDING PROTEIN-RELATED"/>
    <property type="match status" value="1"/>
</dbReference>
<evidence type="ECO:0000256" key="2">
    <source>
        <dbReference type="ARBA" id="ARBA00022729"/>
    </source>
</evidence>
<evidence type="ECO:0000256" key="1">
    <source>
        <dbReference type="ARBA" id="ARBA00022475"/>
    </source>
</evidence>
<dbReference type="AlphaFoldDB" id="A0A9D1TBT3"/>
<evidence type="ECO:0000256" key="6">
    <source>
        <dbReference type="SAM" id="SignalP"/>
    </source>
</evidence>
<protein>
    <submittedName>
        <fullName evidence="7">Extracellular solute-binding protein</fullName>
    </submittedName>
</protein>
<keyword evidence="4" id="KW-0564">Palmitate</keyword>
<comment type="caution">
    <text evidence="7">The sequence shown here is derived from an EMBL/GenBank/DDBJ whole genome shotgun (WGS) entry which is preliminary data.</text>
</comment>
<keyword evidence="1" id="KW-1003">Cell membrane</keyword>
<dbReference type="SUPFAM" id="SSF53850">
    <property type="entry name" value="Periplasmic binding protein-like II"/>
    <property type="match status" value="1"/>
</dbReference>
<evidence type="ECO:0000256" key="3">
    <source>
        <dbReference type="ARBA" id="ARBA00023136"/>
    </source>
</evidence>
<feature type="chain" id="PRO_5039423004" evidence="6">
    <location>
        <begin position="22"/>
        <end position="532"/>
    </location>
</feature>
<evidence type="ECO:0000313" key="7">
    <source>
        <dbReference type="EMBL" id="HIV27219.1"/>
    </source>
</evidence>
<reference evidence="7" key="2">
    <citation type="journal article" date="2021" name="PeerJ">
        <title>Extensive microbial diversity within the chicken gut microbiome revealed by metagenomics and culture.</title>
        <authorList>
            <person name="Gilroy R."/>
            <person name="Ravi A."/>
            <person name="Getino M."/>
            <person name="Pursley I."/>
            <person name="Horton D.L."/>
            <person name="Alikhan N.F."/>
            <person name="Baker D."/>
            <person name="Gharbi K."/>
            <person name="Hall N."/>
            <person name="Watson M."/>
            <person name="Adriaenssens E.M."/>
            <person name="Foster-Nyarko E."/>
            <person name="Jarju S."/>
            <person name="Secka A."/>
            <person name="Antonio M."/>
            <person name="Oren A."/>
            <person name="Chaudhuri R.R."/>
            <person name="La Ragione R."/>
            <person name="Hildebrand F."/>
            <person name="Pallen M.J."/>
        </authorList>
    </citation>
    <scope>NUCLEOTIDE SEQUENCE</scope>
    <source>
        <strain evidence="7">CHK183-6373</strain>
    </source>
</reference>
<reference evidence="7" key="1">
    <citation type="submission" date="2020-10" db="EMBL/GenBank/DDBJ databases">
        <authorList>
            <person name="Gilroy R."/>
        </authorList>
    </citation>
    <scope>NUCLEOTIDE SEQUENCE</scope>
    <source>
        <strain evidence="7">CHK183-6373</strain>
    </source>
</reference>
<sequence length="532" mass="60681">MKKVLFLTVALMLSLAMGACALTVSGPNEFPIVDEPYELDVWMSLDATIEDMETNETTKYYEEKTGVHINWTQVSGDLATKLNLSISSGEYPDIYTCSFSTDQVTQYSQAGIFLPLNDLIEEHSYYIKQVLEERPDIKEAITAPDGQIYTLFKTDPATYTLVRNKLYVNHDWLEKYCQETGKEAPVTTQEFEDMLIYWRDNDMNGNGDPSDEIPMMGTLDNDFTVYLLNPFQATPTDDNVIADEEGNVQMVAITDEYREGLKWIHHLYEEGLIAEETFIQDNSQLQSLVNKNDPAERTVGAFGGFWQGVTVSPASMDNAYEIYDPLPPLEGPTGLRQATTSGHLNLYLEGAITTACERPDIAIKWLDWWFSNEGMVLIDYGFEGVNWEWSDTPAINGTVPSRMFLKDRNILQNTVWYVDTVPYYRTEESLFGRTPTDHVPYLYEGADAYDDFYTLTNFPQFAWCNDTNLLAEYNEMKTLFNDYILQARVQFITGAMDVEDDAAWQGYLDQLNAMGLERYLEVVEEVNFGSAE</sequence>
<evidence type="ECO:0000313" key="8">
    <source>
        <dbReference type="Proteomes" id="UP000886884"/>
    </source>
</evidence>
<accession>A0A9D1TBT3</accession>
<dbReference type="InterPro" id="IPR006059">
    <property type="entry name" value="SBP"/>
</dbReference>
<dbReference type="PROSITE" id="PS51257">
    <property type="entry name" value="PROKAR_LIPOPROTEIN"/>
    <property type="match status" value="1"/>
</dbReference>
<keyword evidence="3" id="KW-0472">Membrane</keyword>
<dbReference type="PANTHER" id="PTHR43649:SF33">
    <property type="entry name" value="POLYGALACTURONAN_RHAMNOGALACTURONAN-BINDING PROTEIN YTCQ"/>
    <property type="match status" value="1"/>
</dbReference>
<evidence type="ECO:0000256" key="5">
    <source>
        <dbReference type="ARBA" id="ARBA00023288"/>
    </source>
</evidence>
<keyword evidence="5" id="KW-0449">Lipoprotein</keyword>
<dbReference type="Proteomes" id="UP000886884">
    <property type="component" value="Unassembled WGS sequence"/>
</dbReference>
<dbReference type="Gene3D" id="3.40.190.10">
    <property type="entry name" value="Periplasmic binding protein-like II"/>
    <property type="match status" value="2"/>
</dbReference>
<dbReference type="Pfam" id="PF01547">
    <property type="entry name" value="SBP_bac_1"/>
    <property type="match status" value="1"/>
</dbReference>
<dbReference type="EMBL" id="DVOT01000080">
    <property type="protein sequence ID" value="HIV27219.1"/>
    <property type="molecule type" value="Genomic_DNA"/>
</dbReference>
<gene>
    <name evidence="7" type="ORF">IAA64_04575</name>
</gene>
<organism evidence="7 8">
    <name type="scientific">Candidatus Ornithocaccomicrobium faecavium</name>
    <dbReference type="NCBI Taxonomy" id="2840890"/>
    <lineage>
        <taxon>Bacteria</taxon>
        <taxon>Bacillati</taxon>
        <taxon>Bacillota</taxon>
        <taxon>Clostridia</taxon>
        <taxon>Candidatus Ornithocaccomicrobium</taxon>
    </lineage>
</organism>
<name>A0A9D1TBT3_9FIRM</name>